<dbReference type="Proteomes" id="UP000070700">
    <property type="component" value="Unassembled WGS sequence"/>
</dbReference>
<gene>
    <name evidence="2" type="ORF">LY89DRAFT_687600</name>
</gene>
<sequence length="112" mass="12857">MSTSNRKGRSGHHSRGKYSHSDKREEEAPPEVFSRTLSIVVYRGDPIDSHLNRHTAFYIEYSDGSNVLSYITGASGFFEFDRDGTKLGLHSKVRHLSVEFQLRQFNRVLPRT</sequence>
<dbReference type="GeneID" id="28825260"/>
<dbReference type="AlphaFoldDB" id="A0A194X016"/>
<dbReference type="OrthoDB" id="37659at2759"/>
<dbReference type="RefSeq" id="XP_018067896.1">
    <property type="nucleotide sequence ID" value="XM_018215534.1"/>
</dbReference>
<feature type="compositionally biased region" description="Basic residues" evidence="1">
    <location>
        <begin position="1"/>
        <end position="18"/>
    </location>
</feature>
<evidence type="ECO:0000256" key="1">
    <source>
        <dbReference type="SAM" id="MobiDB-lite"/>
    </source>
</evidence>
<accession>A0A194X016</accession>
<organism evidence="2 3">
    <name type="scientific">Mollisia scopiformis</name>
    <name type="common">Conifer needle endophyte fungus</name>
    <name type="synonym">Phialocephala scopiformis</name>
    <dbReference type="NCBI Taxonomy" id="149040"/>
    <lineage>
        <taxon>Eukaryota</taxon>
        <taxon>Fungi</taxon>
        <taxon>Dikarya</taxon>
        <taxon>Ascomycota</taxon>
        <taxon>Pezizomycotina</taxon>
        <taxon>Leotiomycetes</taxon>
        <taxon>Helotiales</taxon>
        <taxon>Mollisiaceae</taxon>
        <taxon>Mollisia</taxon>
    </lineage>
</organism>
<dbReference type="InParanoid" id="A0A194X016"/>
<reference evidence="2 3" key="1">
    <citation type="submission" date="2015-10" db="EMBL/GenBank/DDBJ databases">
        <title>Full genome of DAOMC 229536 Phialocephala scopiformis, a fungal endophyte of spruce producing the potent anti-insectan compound rugulosin.</title>
        <authorList>
            <consortium name="DOE Joint Genome Institute"/>
            <person name="Walker A.K."/>
            <person name="Frasz S.L."/>
            <person name="Seifert K.A."/>
            <person name="Miller J.D."/>
            <person name="Mondo S.J."/>
            <person name="Labutti K."/>
            <person name="Lipzen A."/>
            <person name="Dockter R."/>
            <person name="Kennedy M."/>
            <person name="Grigoriev I.V."/>
            <person name="Spatafora J.W."/>
        </authorList>
    </citation>
    <scope>NUCLEOTIDE SEQUENCE [LARGE SCALE GENOMIC DNA]</scope>
    <source>
        <strain evidence="2 3">CBS 120377</strain>
    </source>
</reference>
<proteinExistence type="predicted"/>
<dbReference type="EMBL" id="KQ947422">
    <property type="protein sequence ID" value="KUJ13541.1"/>
    <property type="molecule type" value="Genomic_DNA"/>
</dbReference>
<protein>
    <submittedName>
        <fullName evidence="2">Uncharacterized protein</fullName>
    </submittedName>
</protein>
<keyword evidence="3" id="KW-1185">Reference proteome</keyword>
<dbReference type="KEGG" id="psco:LY89DRAFT_687600"/>
<name>A0A194X016_MOLSC</name>
<evidence type="ECO:0000313" key="3">
    <source>
        <dbReference type="Proteomes" id="UP000070700"/>
    </source>
</evidence>
<feature type="region of interest" description="Disordered" evidence="1">
    <location>
        <begin position="1"/>
        <end position="30"/>
    </location>
</feature>
<evidence type="ECO:0000313" key="2">
    <source>
        <dbReference type="EMBL" id="KUJ13541.1"/>
    </source>
</evidence>